<sequence>MDEFSLSNPANKDPNRQGRLVFLQKNDPRCVEVMQLFVEGWSHPEKELPYVHGVYKILSPEWMLKPFRDYKTSLLKSPFWTPFFTAPQVDVKETLLFHGTTRGCLLAENEKQGLLCNQPECHLCNIIRESFDMGKCGSKNKFSRFGKGIYTSTCSSKADDYSSSLSEKAHFRVLLVARVVKGRTHRLRRSDRGLLAPPYGYHSITGEPGEDLNYEETVVYKNEAIRPAFIIVYGDKPLPLPPPPPPPPPKSKRHAKRGLSFEAMVRKIFTSPIAEL</sequence>
<evidence type="ECO:0000313" key="2">
    <source>
        <dbReference type="Proteomes" id="UP001055072"/>
    </source>
</evidence>
<name>A0ACB8U9S9_9APHY</name>
<comment type="caution">
    <text evidence="1">The sequence shown here is derived from an EMBL/GenBank/DDBJ whole genome shotgun (WGS) entry which is preliminary data.</text>
</comment>
<dbReference type="Proteomes" id="UP001055072">
    <property type="component" value="Unassembled WGS sequence"/>
</dbReference>
<proteinExistence type="predicted"/>
<protein>
    <submittedName>
        <fullName evidence="1">ADP-ribosylation</fullName>
    </submittedName>
</protein>
<evidence type="ECO:0000313" key="1">
    <source>
        <dbReference type="EMBL" id="KAI0090991.1"/>
    </source>
</evidence>
<organism evidence="1 2">
    <name type="scientific">Irpex rosettiformis</name>
    <dbReference type="NCBI Taxonomy" id="378272"/>
    <lineage>
        <taxon>Eukaryota</taxon>
        <taxon>Fungi</taxon>
        <taxon>Dikarya</taxon>
        <taxon>Basidiomycota</taxon>
        <taxon>Agaricomycotina</taxon>
        <taxon>Agaricomycetes</taxon>
        <taxon>Polyporales</taxon>
        <taxon>Irpicaceae</taxon>
        <taxon>Irpex</taxon>
    </lineage>
</organism>
<dbReference type="EMBL" id="MU274906">
    <property type="protein sequence ID" value="KAI0090991.1"/>
    <property type="molecule type" value="Genomic_DNA"/>
</dbReference>
<reference evidence="1" key="1">
    <citation type="journal article" date="2021" name="Environ. Microbiol.">
        <title>Gene family expansions and transcriptome signatures uncover fungal adaptations to wood decay.</title>
        <authorList>
            <person name="Hage H."/>
            <person name="Miyauchi S."/>
            <person name="Viragh M."/>
            <person name="Drula E."/>
            <person name="Min B."/>
            <person name="Chaduli D."/>
            <person name="Navarro D."/>
            <person name="Favel A."/>
            <person name="Norest M."/>
            <person name="Lesage-Meessen L."/>
            <person name="Balint B."/>
            <person name="Merenyi Z."/>
            <person name="de Eugenio L."/>
            <person name="Morin E."/>
            <person name="Martinez A.T."/>
            <person name="Baldrian P."/>
            <person name="Stursova M."/>
            <person name="Martinez M.J."/>
            <person name="Novotny C."/>
            <person name="Magnuson J.K."/>
            <person name="Spatafora J.W."/>
            <person name="Maurice S."/>
            <person name="Pangilinan J."/>
            <person name="Andreopoulos W."/>
            <person name="LaButti K."/>
            <person name="Hundley H."/>
            <person name="Na H."/>
            <person name="Kuo A."/>
            <person name="Barry K."/>
            <person name="Lipzen A."/>
            <person name="Henrissat B."/>
            <person name="Riley R."/>
            <person name="Ahrendt S."/>
            <person name="Nagy L.G."/>
            <person name="Grigoriev I.V."/>
            <person name="Martin F."/>
            <person name="Rosso M.N."/>
        </authorList>
    </citation>
    <scope>NUCLEOTIDE SEQUENCE</scope>
    <source>
        <strain evidence="1">CBS 384.51</strain>
    </source>
</reference>
<accession>A0ACB8U9S9</accession>
<keyword evidence="2" id="KW-1185">Reference proteome</keyword>
<gene>
    <name evidence="1" type="ORF">BDY19DRAFT_669913</name>
</gene>